<dbReference type="EMBL" id="CACRXK020017912">
    <property type="protein sequence ID" value="CAB4031816.1"/>
    <property type="molecule type" value="Genomic_DNA"/>
</dbReference>
<dbReference type="AlphaFoldDB" id="A0A6S7JHH9"/>
<proteinExistence type="predicted"/>
<dbReference type="Proteomes" id="UP001152795">
    <property type="component" value="Unassembled WGS sequence"/>
</dbReference>
<reference evidence="1" key="1">
    <citation type="submission" date="2020-04" db="EMBL/GenBank/DDBJ databases">
        <authorList>
            <person name="Alioto T."/>
            <person name="Alioto T."/>
            <person name="Gomez Garrido J."/>
        </authorList>
    </citation>
    <scope>NUCLEOTIDE SEQUENCE</scope>
    <source>
        <strain evidence="1">A484AB</strain>
    </source>
</reference>
<evidence type="ECO:0000313" key="2">
    <source>
        <dbReference type="Proteomes" id="UP001152795"/>
    </source>
</evidence>
<sequence>MKYLKIERKRLRQDLQAESDPDLKETFKEAIEIIEQNIDDAKLQMRQKSESEEGVHRVREKVRDDTRTKFEKFKVWAKENLGVLSAIAISIAGIITTVVVAGKKTLVGTAKGLGEVGKGLAKVAKAALPVFIPILNMLATILSWGAKGLELLAKNLWIVAIIVATIIYEYFKKKK</sequence>
<keyword evidence="2" id="KW-1185">Reference proteome</keyword>
<name>A0A6S7JHH9_PARCT</name>
<gene>
    <name evidence="1" type="ORF">PACLA_8A028650</name>
</gene>
<comment type="caution">
    <text evidence="1">The sequence shown here is derived from an EMBL/GenBank/DDBJ whole genome shotgun (WGS) entry which is preliminary data.</text>
</comment>
<organism evidence="1 2">
    <name type="scientific">Paramuricea clavata</name>
    <name type="common">Red gorgonian</name>
    <name type="synonym">Violescent sea-whip</name>
    <dbReference type="NCBI Taxonomy" id="317549"/>
    <lineage>
        <taxon>Eukaryota</taxon>
        <taxon>Metazoa</taxon>
        <taxon>Cnidaria</taxon>
        <taxon>Anthozoa</taxon>
        <taxon>Octocorallia</taxon>
        <taxon>Malacalcyonacea</taxon>
        <taxon>Plexauridae</taxon>
        <taxon>Paramuricea</taxon>
    </lineage>
</organism>
<evidence type="ECO:0000313" key="1">
    <source>
        <dbReference type="EMBL" id="CAB4031816.1"/>
    </source>
</evidence>
<protein>
    <submittedName>
        <fullName evidence="1">Uncharacterized protein</fullName>
    </submittedName>
</protein>
<accession>A0A6S7JHH9</accession>